<accession>A0A8S5V4H1</accession>
<name>A0A8S5V4H1_9CAUD</name>
<protein>
    <submittedName>
        <fullName evidence="1">Uncharacterized protein</fullName>
    </submittedName>
</protein>
<evidence type="ECO:0000313" key="1">
    <source>
        <dbReference type="EMBL" id="DAG01507.1"/>
    </source>
</evidence>
<organism evidence="1">
    <name type="scientific">Myoviridae sp. ct8iP21</name>
    <dbReference type="NCBI Taxonomy" id="2825041"/>
    <lineage>
        <taxon>Viruses</taxon>
        <taxon>Duplodnaviria</taxon>
        <taxon>Heunggongvirae</taxon>
        <taxon>Uroviricota</taxon>
        <taxon>Caudoviricetes</taxon>
    </lineage>
</organism>
<sequence length="30" mass="3276">MFHIACYFSPLYNSLTGVPAPSNFIGGDKQ</sequence>
<dbReference type="EMBL" id="BK016193">
    <property type="protein sequence ID" value="DAG01507.1"/>
    <property type="molecule type" value="Genomic_DNA"/>
</dbReference>
<proteinExistence type="predicted"/>
<reference evidence="1" key="1">
    <citation type="journal article" date="2021" name="Proc. Natl. Acad. Sci. U.S.A.">
        <title>A Catalog of Tens of Thousands of Viruses from Human Metagenomes Reveals Hidden Associations with Chronic Diseases.</title>
        <authorList>
            <person name="Tisza M.J."/>
            <person name="Buck C.B."/>
        </authorList>
    </citation>
    <scope>NUCLEOTIDE SEQUENCE</scope>
    <source>
        <strain evidence="1">Ct8iP21</strain>
    </source>
</reference>